<keyword evidence="5 8" id="KW-0457">Lysine biosynthesis</keyword>
<dbReference type="KEGG" id="rpq:rpr22_CDS405"/>
<name>D5AX04_RICPP</name>
<comment type="similarity">
    <text evidence="2 8">Belongs to the diaminopimelate epimerase family.</text>
</comment>
<feature type="binding site" evidence="8">
    <location>
        <position position="15"/>
    </location>
    <ligand>
        <name>substrate</name>
    </ligand>
</feature>
<feature type="binding site" evidence="8">
    <location>
        <position position="187"/>
    </location>
    <ligand>
        <name>substrate</name>
    </ligand>
</feature>
<dbReference type="UniPathway" id="UPA00034">
    <property type="reaction ID" value="UER00025"/>
</dbReference>
<evidence type="ECO:0000313" key="11">
    <source>
        <dbReference type="Proteomes" id="UP000006931"/>
    </source>
</evidence>
<dbReference type="PANTHER" id="PTHR31689:SF0">
    <property type="entry name" value="DIAMINOPIMELATE EPIMERASE"/>
    <property type="match status" value="1"/>
</dbReference>
<feature type="binding site" evidence="8">
    <location>
        <begin position="204"/>
        <end position="205"/>
    </location>
    <ligand>
        <name>substrate</name>
    </ligand>
</feature>
<feature type="active site" description="Proton donor" evidence="8">
    <location>
        <position position="75"/>
    </location>
</feature>
<dbReference type="InterPro" id="IPR018510">
    <property type="entry name" value="DAP_epimerase_AS"/>
</dbReference>
<dbReference type="RefSeq" id="WP_010886289.1">
    <property type="nucleotide sequence ID" value="NC_017560.1"/>
</dbReference>
<dbReference type="GO" id="GO:0005829">
    <property type="term" value="C:cytosol"/>
    <property type="evidence" value="ECO:0007669"/>
    <property type="project" value="TreeGrafter"/>
</dbReference>
<feature type="site" description="Could be important to modulate the pK values of the two catalytic cysteine residues" evidence="8">
    <location>
        <position position="157"/>
    </location>
</feature>
<comment type="pathway">
    <text evidence="1 8">Amino-acid biosynthesis; L-lysine biosynthesis via DAP pathway; DL-2,6-diaminopimelate from LL-2,6-diaminopimelate: step 1/1.</text>
</comment>
<feature type="site" description="Could be important to modulate the pK values of the two catalytic cysteine residues" evidence="8">
    <location>
        <position position="204"/>
    </location>
</feature>
<feature type="binding site" evidence="8">
    <location>
        <position position="66"/>
    </location>
    <ligand>
        <name>substrate</name>
    </ligand>
</feature>
<comment type="catalytic activity">
    <reaction evidence="7 8">
        <text>(2S,6S)-2,6-diaminopimelate = meso-2,6-diaminopimelate</text>
        <dbReference type="Rhea" id="RHEA:15393"/>
        <dbReference type="ChEBI" id="CHEBI:57609"/>
        <dbReference type="ChEBI" id="CHEBI:57791"/>
        <dbReference type="EC" id="5.1.1.7"/>
    </reaction>
</comment>
<keyword evidence="8" id="KW-0963">Cytoplasm</keyword>
<dbReference type="GO" id="GO:0008837">
    <property type="term" value="F:diaminopimelate epimerase activity"/>
    <property type="evidence" value="ECO:0007669"/>
    <property type="project" value="UniProtKB-UniRule"/>
</dbReference>
<gene>
    <name evidence="8 10" type="primary">dapF</name>
    <name evidence="10" type="ordered locus">rpr22_CDS405</name>
</gene>
<dbReference type="PANTHER" id="PTHR31689">
    <property type="entry name" value="DIAMINOPIMELATE EPIMERASE, CHLOROPLASTIC"/>
    <property type="match status" value="1"/>
</dbReference>
<dbReference type="PATRIC" id="fig|449216.3.peg.424"/>
<evidence type="ECO:0000256" key="8">
    <source>
        <dbReference type="HAMAP-Rule" id="MF_00197"/>
    </source>
</evidence>
<dbReference type="HOGENOM" id="CLU_053306_1_0_5"/>
<sequence>MINKINFVKMHGLGNDFVIVNKRDLATSYNLSHLAKNMADRHTGIGCDQCIIYEENNDFYTMIIYNIDGSSAKLCGNAIRCLAKLIYLDTGKQNITVMVGKKKLLCNVKAANKISVNVGNVSFNETWMPSRDKIWKFAERYMLDLKEMLCVDIGNPHLIIFSKLEPQDKTIIGQKLQAKELFADGVNVNFAEVKDNKIYLSVWERGAGLTLACGSGACASFAAGLKLGFVHSPSTVVFEYGNLIMREEDGNIIMQGAATFVMRGEYYYEK</sequence>
<dbReference type="SUPFAM" id="SSF54506">
    <property type="entry name" value="Diaminopimelate epimerase-like"/>
    <property type="match status" value="2"/>
</dbReference>
<proteinExistence type="inferred from homology"/>
<evidence type="ECO:0000256" key="2">
    <source>
        <dbReference type="ARBA" id="ARBA00010219"/>
    </source>
</evidence>
<dbReference type="EC" id="5.1.1.7" evidence="3 8"/>
<dbReference type="EMBL" id="CP001584">
    <property type="protein sequence ID" value="ADE29943.1"/>
    <property type="molecule type" value="Genomic_DNA"/>
</dbReference>
<accession>D5AX04</accession>
<feature type="binding site" evidence="8">
    <location>
        <begin position="76"/>
        <end position="77"/>
    </location>
    <ligand>
        <name>substrate</name>
    </ligand>
</feature>
<dbReference type="PROSITE" id="PS01326">
    <property type="entry name" value="DAP_EPIMERASE"/>
    <property type="match status" value="1"/>
</dbReference>
<feature type="active site" evidence="9">
    <location>
        <position position="75"/>
    </location>
</feature>
<keyword evidence="4 8" id="KW-0028">Amino-acid biosynthesis</keyword>
<dbReference type="InterPro" id="IPR001653">
    <property type="entry name" value="DAP_epimerase_DapF"/>
</dbReference>
<dbReference type="Gene3D" id="3.10.310.10">
    <property type="entry name" value="Diaminopimelate Epimerase, Chain A, domain 1"/>
    <property type="match status" value="2"/>
</dbReference>
<evidence type="ECO:0000256" key="4">
    <source>
        <dbReference type="ARBA" id="ARBA00022605"/>
    </source>
</evidence>
<keyword evidence="6 8" id="KW-0413">Isomerase</keyword>
<dbReference type="GO" id="GO:0009089">
    <property type="term" value="P:lysine biosynthetic process via diaminopimelate"/>
    <property type="evidence" value="ECO:0007669"/>
    <property type="project" value="UniProtKB-UniRule"/>
</dbReference>
<dbReference type="SMR" id="D5AX04"/>
<feature type="active site" description="Proton acceptor" evidence="8">
    <location>
        <position position="213"/>
    </location>
</feature>
<feature type="binding site" evidence="8">
    <location>
        <begin position="214"/>
        <end position="215"/>
    </location>
    <ligand>
        <name>substrate</name>
    </ligand>
</feature>
<dbReference type="Pfam" id="PF01678">
    <property type="entry name" value="DAP_epimerase"/>
    <property type="match status" value="2"/>
</dbReference>
<feature type="binding site" evidence="8">
    <location>
        <position position="49"/>
    </location>
    <ligand>
        <name>substrate</name>
    </ligand>
</feature>
<comment type="function">
    <text evidence="8">Catalyzes the stereoinversion of LL-2,6-diaminopimelate (L,L-DAP) to meso-diaminopimelate (meso-DAP), a precursor of L-lysine and an essential component of the bacterial peptidoglycan.</text>
</comment>
<evidence type="ECO:0000256" key="5">
    <source>
        <dbReference type="ARBA" id="ARBA00023154"/>
    </source>
</evidence>
<evidence type="ECO:0000256" key="9">
    <source>
        <dbReference type="PROSITE-ProRule" id="PRU10125"/>
    </source>
</evidence>
<reference evidence="10 11" key="1">
    <citation type="journal article" date="2010" name="Genome Res.">
        <title>Genomic, proteomic, and transcriptomic analysis of virulent and avirulent Rickettsia prowazekii reveals its adaptive mutation capabilities.</title>
        <authorList>
            <person name="Bechah Y."/>
            <person name="El Karkouri K."/>
            <person name="Mediannikov O."/>
            <person name="Leroy Q."/>
            <person name="Pelletier N."/>
            <person name="Robert C."/>
            <person name="Medigue C."/>
            <person name="Mege J.L."/>
            <person name="Raoult D."/>
        </authorList>
    </citation>
    <scope>NUCLEOTIDE SEQUENCE [LARGE SCALE GENOMIC DNA]</scope>
    <source>
        <strain evidence="10 11">Rp22</strain>
    </source>
</reference>
<evidence type="ECO:0000256" key="1">
    <source>
        <dbReference type="ARBA" id="ARBA00005196"/>
    </source>
</evidence>
<protein>
    <recommendedName>
        <fullName evidence="3 8">Diaminopimelate epimerase</fullName>
        <shortName evidence="8">DAP epimerase</shortName>
        <ecNumber evidence="3 8">5.1.1.7</ecNumber>
    </recommendedName>
    <alternativeName>
        <fullName evidence="8">PLP-independent amino acid racemase</fullName>
    </alternativeName>
</protein>
<dbReference type="NCBIfam" id="TIGR00652">
    <property type="entry name" value="DapF"/>
    <property type="match status" value="1"/>
</dbReference>
<dbReference type="AlphaFoldDB" id="D5AX04"/>
<dbReference type="GeneID" id="57569540"/>
<dbReference type="HAMAP" id="MF_00197">
    <property type="entry name" value="DAP_epimerase"/>
    <property type="match status" value="1"/>
</dbReference>
<dbReference type="Proteomes" id="UP000006931">
    <property type="component" value="Chromosome"/>
</dbReference>
<evidence type="ECO:0000256" key="3">
    <source>
        <dbReference type="ARBA" id="ARBA00013080"/>
    </source>
</evidence>
<comment type="subunit">
    <text evidence="8">Homodimer.</text>
</comment>
<organism evidence="10 11">
    <name type="scientific">Rickettsia prowazekii (strain Rp22)</name>
    <dbReference type="NCBI Taxonomy" id="449216"/>
    <lineage>
        <taxon>Bacteria</taxon>
        <taxon>Pseudomonadati</taxon>
        <taxon>Pseudomonadota</taxon>
        <taxon>Alphaproteobacteria</taxon>
        <taxon>Rickettsiales</taxon>
        <taxon>Rickettsiaceae</taxon>
        <taxon>Rickettsieae</taxon>
        <taxon>Rickettsia</taxon>
        <taxon>typhus group</taxon>
    </lineage>
</organism>
<evidence type="ECO:0000256" key="7">
    <source>
        <dbReference type="ARBA" id="ARBA00051712"/>
    </source>
</evidence>
<evidence type="ECO:0000313" key="10">
    <source>
        <dbReference type="EMBL" id="ADE29943.1"/>
    </source>
</evidence>
<evidence type="ECO:0000256" key="6">
    <source>
        <dbReference type="ARBA" id="ARBA00023235"/>
    </source>
</evidence>
<comment type="subcellular location">
    <subcellularLocation>
        <location evidence="8">Cytoplasm</location>
    </subcellularLocation>
</comment>
<feature type="binding site" evidence="8">
    <location>
        <position position="155"/>
    </location>
    <ligand>
        <name>substrate</name>
    </ligand>
</feature>